<dbReference type="Proteomes" id="UP000007800">
    <property type="component" value="Unassembled WGS sequence"/>
</dbReference>
<dbReference type="GeneID" id="9039817"/>
<reference evidence="2 3" key="1">
    <citation type="submission" date="2008-07" db="EMBL/GenBank/DDBJ databases">
        <authorList>
            <person name="El-Sayed N."/>
            <person name="Caler E."/>
            <person name="Inman J."/>
            <person name="Amedeo P."/>
            <person name="Hass B."/>
            <person name="Wortman J."/>
        </authorList>
    </citation>
    <scope>NUCLEOTIDE SEQUENCE [LARGE SCALE GENOMIC DNA]</scope>
    <source>
        <strain evidence="3">ATCC 50983 / TXsc</strain>
    </source>
</reference>
<dbReference type="AlphaFoldDB" id="C5K7M1"/>
<gene>
    <name evidence="2" type="ORF">Pmar_PMAR012537</name>
</gene>
<dbReference type="InParanoid" id="C5K7M1"/>
<dbReference type="RefSeq" id="XP_002787760.1">
    <property type="nucleotide sequence ID" value="XM_002787714.1"/>
</dbReference>
<feature type="region of interest" description="Disordered" evidence="1">
    <location>
        <begin position="181"/>
        <end position="202"/>
    </location>
</feature>
<evidence type="ECO:0000313" key="2">
    <source>
        <dbReference type="EMBL" id="EER19556.1"/>
    </source>
</evidence>
<evidence type="ECO:0000256" key="1">
    <source>
        <dbReference type="SAM" id="MobiDB-lite"/>
    </source>
</evidence>
<name>C5K7M1_PERM5</name>
<dbReference type="EMBL" id="GG671079">
    <property type="protein sequence ID" value="EER19556.1"/>
    <property type="molecule type" value="Genomic_DNA"/>
</dbReference>
<keyword evidence="3" id="KW-1185">Reference proteome</keyword>
<protein>
    <submittedName>
        <fullName evidence="2">Uncharacterized protein</fullName>
    </submittedName>
</protein>
<proteinExistence type="predicted"/>
<sequence>MCEAEGIMQRAEELIREHLRRNPRIAETAGVAKDWEFRDAVRVNLGIYYDKASMIWYFKLYNKTRRGKKCGKLDVLDKLRVVCRKKKASSDNGEAAIAVKKRIVHRSNPREKGNQRLQLMEELIQDHLRRNPKISEPESVAKDWNFRQAVKERFGIMYQKTLNKCALRIICEQQAEIEGTTTAAGGRKRKLQGGPSTRASVSKQPVKHLKRLRLSSTIGSGAAEVGRPSNLPGGRVPKPRRFGEAVAVGSRSADLDRIAALRAEVESWKDKAIATEKVSGIDEAEEQTNL</sequence>
<organism evidence="3">
    <name type="scientific">Perkinsus marinus (strain ATCC 50983 / TXsc)</name>
    <dbReference type="NCBI Taxonomy" id="423536"/>
    <lineage>
        <taxon>Eukaryota</taxon>
        <taxon>Sar</taxon>
        <taxon>Alveolata</taxon>
        <taxon>Perkinsozoa</taxon>
        <taxon>Perkinsea</taxon>
        <taxon>Perkinsida</taxon>
        <taxon>Perkinsidae</taxon>
        <taxon>Perkinsus</taxon>
    </lineage>
</organism>
<accession>C5K7M1</accession>
<evidence type="ECO:0000313" key="3">
    <source>
        <dbReference type="Proteomes" id="UP000007800"/>
    </source>
</evidence>